<reference evidence="3 4" key="1">
    <citation type="submission" date="2021-03" db="EMBL/GenBank/DDBJ databases">
        <title>Complete Genome of Pseudoalteromonas viridis Strain BBR56, a new biocontrol bacterial candidate.</title>
        <authorList>
            <person name="Handayani D.P."/>
            <person name="Isnansetyo A."/>
            <person name="Istiqomah I."/>
            <person name="Jumina J."/>
        </authorList>
    </citation>
    <scope>NUCLEOTIDE SEQUENCE [LARGE SCALE GENOMIC DNA]</scope>
    <source>
        <strain evidence="3 4">BBR56</strain>
    </source>
</reference>
<keyword evidence="1" id="KW-0812">Transmembrane</keyword>
<dbReference type="EC" id="3.1.21.-" evidence="3"/>
<feature type="transmembrane region" description="Helical" evidence="1">
    <location>
        <begin position="140"/>
        <end position="160"/>
    </location>
</feature>
<dbReference type="Pfam" id="PF04471">
    <property type="entry name" value="Mrr_cat"/>
    <property type="match status" value="1"/>
</dbReference>
<dbReference type="Proteomes" id="UP000665025">
    <property type="component" value="Chromosome 1"/>
</dbReference>
<keyword evidence="1" id="KW-0472">Membrane</keyword>
<keyword evidence="3" id="KW-0378">Hydrolase</keyword>
<dbReference type="EMBL" id="CP072425">
    <property type="protein sequence ID" value="QTL34015.1"/>
    <property type="molecule type" value="Genomic_DNA"/>
</dbReference>
<dbReference type="GO" id="GO:0004519">
    <property type="term" value="F:endonuclease activity"/>
    <property type="evidence" value="ECO:0007669"/>
    <property type="project" value="UniProtKB-KW"/>
</dbReference>
<feature type="domain" description="Restriction endonuclease type IV Mrr" evidence="2">
    <location>
        <begin position="195"/>
        <end position="285"/>
    </location>
</feature>
<evidence type="ECO:0000313" key="4">
    <source>
        <dbReference type="Proteomes" id="UP000665025"/>
    </source>
</evidence>
<protein>
    <submittedName>
        <fullName evidence="3">Restriction endonuclease</fullName>
        <ecNumber evidence="3">3.1.21.-</ecNumber>
    </submittedName>
</protein>
<feature type="transmembrane region" description="Helical" evidence="1">
    <location>
        <begin position="15"/>
        <end position="38"/>
    </location>
</feature>
<gene>
    <name evidence="3" type="ORF">J5X90_10535</name>
</gene>
<name>A0ABX7V0N9_9GAMM</name>
<dbReference type="GO" id="GO:0016787">
    <property type="term" value="F:hydrolase activity"/>
    <property type="evidence" value="ECO:0007669"/>
    <property type="project" value="UniProtKB-KW"/>
</dbReference>
<organism evidence="3 4">
    <name type="scientific">Pseudoalteromonas viridis</name>
    <dbReference type="NCBI Taxonomy" id="339617"/>
    <lineage>
        <taxon>Bacteria</taxon>
        <taxon>Pseudomonadati</taxon>
        <taxon>Pseudomonadota</taxon>
        <taxon>Gammaproteobacteria</taxon>
        <taxon>Alteromonadales</taxon>
        <taxon>Pseudoalteromonadaceae</taxon>
        <taxon>Pseudoalteromonas</taxon>
    </lineage>
</organism>
<proteinExistence type="predicted"/>
<dbReference type="SUPFAM" id="SSF52980">
    <property type="entry name" value="Restriction endonuclease-like"/>
    <property type="match status" value="1"/>
</dbReference>
<keyword evidence="3" id="KW-0540">Nuclease</keyword>
<evidence type="ECO:0000259" key="2">
    <source>
        <dbReference type="Pfam" id="PF04471"/>
    </source>
</evidence>
<dbReference type="InterPro" id="IPR007560">
    <property type="entry name" value="Restrct_endonuc_IV_Mrr"/>
</dbReference>
<keyword evidence="3" id="KW-0255">Endonuclease</keyword>
<evidence type="ECO:0000313" key="3">
    <source>
        <dbReference type="EMBL" id="QTL34015.1"/>
    </source>
</evidence>
<keyword evidence="4" id="KW-1185">Reference proteome</keyword>
<accession>A0ABX7V0N9</accession>
<dbReference type="RefSeq" id="WP_209051205.1">
    <property type="nucleotide sequence ID" value="NZ_CP072425.1"/>
</dbReference>
<sequence>MATLTDFYNWIVKNLWNLFGLAGVVATFYFSLTVPSYVEDIATSKTKVVHESLIGDIQEILFSEKELSISDIESFIKGKELKQSVRYPYNADELLLQVQERFIGNKFIPLDKRENLLKTITSIRSNYVPPKNEESAPFNWLPYLSTLLSILGVIASLFGMKSIFNKVKLDKEVELDLDGMIILDEAHRSTPSGYEEYENLVGEVLDDLGVIDTNQVQNRNVRPDFWALSNGKRFIVEAKRYRKLLGVSSLRQFLGTVSLSGCHGILVVSSGVTERTKSLVKEHNKFNSTQQVHIVIGDSKNEIRSQLNQIFSETSNKSNQSDAA</sequence>
<keyword evidence="1" id="KW-1133">Transmembrane helix</keyword>
<evidence type="ECO:0000256" key="1">
    <source>
        <dbReference type="SAM" id="Phobius"/>
    </source>
</evidence>
<dbReference type="InterPro" id="IPR011335">
    <property type="entry name" value="Restrct_endonuc-II-like"/>
</dbReference>